<feature type="transmembrane region" description="Helical" evidence="2">
    <location>
        <begin position="38"/>
        <end position="59"/>
    </location>
</feature>
<evidence type="ECO:0000313" key="5">
    <source>
        <dbReference type="Proteomes" id="UP000324298"/>
    </source>
</evidence>
<comment type="caution">
    <text evidence="4">The sequence shown here is derived from an EMBL/GenBank/DDBJ whole genome shotgun (WGS) entry which is preliminary data.</text>
</comment>
<keyword evidence="5" id="KW-1185">Reference proteome</keyword>
<dbReference type="Pfam" id="PF13511">
    <property type="entry name" value="DUF4124"/>
    <property type="match status" value="1"/>
</dbReference>
<feature type="region of interest" description="Disordered" evidence="1">
    <location>
        <begin position="97"/>
        <end position="124"/>
    </location>
</feature>
<sequence length="205" mass="22916">MAKGSGNRYSTSIFTSWPGVISPGLWGKERGFAIMKRIVVVLAVMLLWSLPAMAETYTWTDKNGTVNFSDNYYSVPKQYRKKVHRLGDIDAPLPSVDAEKGGERLSSARGMDKSGDTGNGSYGGKKTGVWQEEFKVHYAEVRQLENELTELEGLIKKPVGISRERMDGLPQEFKATQKRYNDALKAYNDLNDTANKVGLPAEFRK</sequence>
<feature type="domain" description="DUF4124" evidence="3">
    <location>
        <begin position="45"/>
        <end position="87"/>
    </location>
</feature>
<name>A0A5A9X5R1_9BACT</name>
<keyword evidence="2" id="KW-1133">Transmembrane helix</keyword>
<dbReference type="OrthoDB" id="5396039at2"/>
<accession>A0A5A9X5R1</accession>
<keyword evidence="2" id="KW-0472">Membrane</keyword>
<gene>
    <name evidence="4" type="ORF">ET418_17775</name>
</gene>
<organism evidence="4 5">
    <name type="scientific">Oryzomonas rubra</name>
    <dbReference type="NCBI Taxonomy" id="2509454"/>
    <lineage>
        <taxon>Bacteria</taxon>
        <taxon>Pseudomonadati</taxon>
        <taxon>Thermodesulfobacteriota</taxon>
        <taxon>Desulfuromonadia</taxon>
        <taxon>Geobacterales</taxon>
        <taxon>Geobacteraceae</taxon>
        <taxon>Oryzomonas</taxon>
    </lineage>
</organism>
<evidence type="ECO:0000313" key="4">
    <source>
        <dbReference type="EMBL" id="KAA0887993.1"/>
    </source>
</evidence>
<dbReference type="AlphaFoldDB" id="A0A5A9X5R1"/>
<keyword evidence="2" id="KW-0812">Transmembrane</keyword>
<protein>
    <submittedName>
        <fullName evidence="4">DUF4124 domain-containing protein</fullName>
    </submittedName>
</protein>
<proteinExistence type="predicted"/>
<dbReference type="EMBL" id="SRSD01000014">
    <property type="protein sequence ID" value="KAA0887993.1"/>
    <property type="molecule type" value="Genomic_DNA"/>
</dbReference>
<evidence type="ECO:0000259" key="3">
    <source>
        <dbReference type="Pfam" id="PF13511"/>
    </source>
</evidence>
<reference evidence="4 5" key="1">
    <citation type="submission" date="2019-04" db="EMBL/GenBank/DDBJ databases">
        <title>Geobacter ruber sp. nov., ferric-reducing bacteria isolated from paddy soil.</title>
        <authorList>
            <person name="Xu Z."/>
            <person name="Masuda Y."/>
            <person name="Itoh H."/>
            <person name="Senoo K."/>
        </authorList>
    </citation>
    <scope>NUCLEOTIDE SEQUENCE [LARGE SCALE GENOMIC DNA]</scope>
    <source>
        <strain evidence="4 5">Red88</strain>
    </source>
</reference>
<dbReference type="Proteomes" id="UP000324298">
    <property type="component" value="Unassembled WGS sequence"/>
</dbReference>
<dbReference type="InterPro" id="IPR025392">
    <property type="entry name" value="DUF4124"/>
</dbReference>
<evidence type="ECO:0000256" key="2">
    <source>
        <dbReference type="SAM" id="Phobius"/>
    </source>
</evidence>
<evidence type="ECO:0000256" key="1">
    <source>
        <dbReference type="SAM" id="MobiDB-lite"/>
    </source>
</evidence>